<dbReference type="Gene3D" id="3.30.160.250">
    <property type="match status" value="1"/>
</dbReference>
<protein>
    <recommendedName>
        <fullName evidence="3">HicB family protein</fullName>
    </recommendedName>
</protein>
<name>A0A1J5GDK8_9BACT</name>
<dbReference type="PANTHER" id="PTHR34504">
    <property type="entry name" value="ANTITOXIN HICB"/>
    <property type="match status" value="1"/>
</dbReference>
<dbReference type="InterPro" id="IPR049389">
    <property type="entry name" value="TTHA0281-like"/>
</dbReference>
<dbReference type="SUPFAM" id="SSF143100">
    <property type="entry name" value="TTHA1013/TTHA0281-like"/>
    <property type="match status" value="1"/>
</dbReference>
<organism evidence="1 2">
    <name type="scientific">Candidatus Nomurabacteria bacterium CG2_30_43_9</name>
    <dbReference type="NCBI Taxonomy" id="1805283"/>
    <lineage>
        <taxon>Bacteria</taxon>
        <taxon>Candidatus Nomuraibacteriota</taxon>
    </lineage>
</organism>
<gene>
    <name evidence="1" type="ORF">AUK15_02340</name>
</gene>
<proteinExistence type="predicted"/>
<dbReference type="InterPro" id="IPR035069">
    <property type="entry name" value="TTHA1013/TTHA0281-like"/>
</dbReference>
<comment type="caution">
    <text evidence="1">The sequence shown here is derived from an EMBL/GenBank/DDBJ whole genome shotgun (WGS) entry which is preliminary data.</text>
</comment>
<evidence type="ECO:0000313" key="2">
    <source>
        <dbReference type="Proteomes" id="UP000182059"/>
    </source>
</evidence>
<sequence length="74" mass="8370">MKQQFTAVYKKSGKWYLGWVEELSGVNTQGRTLAETRENLKEALSLVLDVNRLVSREDAGARARREPLIVAIHA</sequence>
<dbReference type="Proteomes" id="UP000182059">
    <property type="component" value="Unassembled WGS sequence"/>
</dbReference>
<reference evidence="1 2" key="1">
    <citation type="journal article" date="2016" name="Environ. Microbiol.">
        <title>Genomic resolution of a cold subsurface aquifer community provides metabolic insights for novel microbes adapted to high CO concentrations.</title>
        <authorList>
            <person name="Probst A.J."/>
            <person name="Castelle C.J."/>
            <person name="Singh A."/>
            <person name="Brown C.T."/>
            <person name="Anantharaman K."/>
            <person name="Sharon I."/>
            <person name="Hug L.A."/>
            <person name="Burstein D."/>
            <person name="Emerson J.B."/>
            <person name="Thomas B.C."/>
            <person name="Banfield J.F."/>
        </authorList>
    </citation>
    <scope>NUCLEOTIDE SEQUENCE [LARGE SCALE GENOMIC DNA]</scope>
    <source>
        <strain evidence="1">CG2_30_43_9</strain>
    </source>
</reference>
<dbReference type="EMBL" id="MNYX01000054">
    <property type="protein sequence ID" value="OIP65224.1"/>
    <property type="molecule type" value="Genomic_DNA"/>
</dbReference>
<evidence type="ECO:0000313" key="1">
    <source>
        <dbReference type="EMBL" id="OIP65224.1"/>
    </source>
</evidence>
<dbReference type="AlphaFoldDB" id="A0A1J5GDK8"/>
<dbReference type="Pfam" id="PF21748">
    <property type="entry name" value="UPF0150"/>
    <property type="match status" value="1"/>
</dbReference>
<dbReference type="InterPro" id="IPR051404">
    <property type="entry name" value="TA_system_antitoxin"/>
</dbReference>
<evidence type="ECO:0008006" key="3">
    <source>
        <dbReference type="Google" id="ProtNLM"/>
    </source>
</evidence>
<dbReference type="PANTHER" id="PTHR34504:SF4">
    <property type="entry name" value="ANTITOXIN HICB"/>
    <property type="match status" value="1"/>
</dbReference>
<accession>A0A1J5GDK8</accession>